<protein>
    <submittedName>
        <fullName evidence="1">Uncharacterized protein</fullName>
    </submittedName>
</protein>
<proteinExistence type="predicted"/>
<comment type="caution">
    <text evidence="1">The sequence shown here is derived from an EMBL/GenBank/DDBJ whole genome shotgun (WGS) entry which is preliminary data.</text>
</comment>
<dbReference type="PATRIC" id="fig|1398.26.peg.1314"/>
<gene>
    <name evidence="1" type="ORF">B4098_0031</name>
</gene>
<sequence length="37" mass="4362">MFEREVSLARFQTGLLQLRWKWGGCLKIRQPPRISGC</sequence>
<name>A0A150JR31_HEYCO</name>
<dbReference type="AlphaFoldDB" id="A0A150JR31"/>
<evidence type="ECO:0000313" key="2">
    <source>
        <dbReference type="Proteomes" id="UP000075288"/>
    </source>
</evidence>
<evidence type="ECO:0000313" key="1">
    <source>
        <dbReference type="EMBL" id="KYC59657.1"/>
    </source>
</evidence>
<dbReference type="EMBL" id="LQYG01000107">
    <property type="protein sequence ID" value="KYC59657.1"/>
    <property type="molecule type" value="Genomic_DNA"/>
</dbReference>
<accession>A0A150JR31</accession>
<dbReference type="Proteomes" id="UP000075288">
    <property type="component" value="Unassembled WGS sequence"/>
</dbReference>
<reference evidence="1 2" key="1">
    <citation type="submission" date="2016-01" db="EMBL/GenBank/DDBJ databases">
        <title>Genome Sequences of Twelve Sporeforming Bacillus Species Isolated from Foods.</title>
        <authorList>
            <person name="Berendsen E.M."/>
            <person name="Wells-Bennik M.H."/>
            <person name="Krawcyk A.O."/>
            <person name="De Jong A."/>
            <person name="Holsappel S."/>
            <person name="Eijlander R.T."/>
            <person name="Kuipers O.P."/>
        </authorList>
    </citation>
    <scope>NUCLEOTIDE SEQUENCE [LARGE SCALE GENOMIC DNA]</scope>
    <source>
        <strain evidence="1 2">B4098</strain>
    </source>
</reference>
<organism evidence="1 2">
    <name type="scientific">Heyndrickxia coagulans</name>
    <name type="common">Weizmannia coagulans</name>
    <dbReference type="NCBI Taxonomy" id="1398"/>
    <lineage>
        <taxon>Bacteria</taxon>
        <taxon>Bacillati</taxon>
        <taxon>Bacillota</taxon>
        <taxon>Bacilli</taxon>
        <taxon>Bacillales</taxon>
        <taxon>Bacillaceae</taxon>
        <taxon>Heyndrickxia</taxon>
    </lineage>
</organism>